<dbReference type="Gene3D" id="1.10.10.1890">
    <property type="entry name" value="Ska1 microtubule binding domain-like"/>
    <property type="match status" value="1"/>
</dbReference>
<organism evidence="4 5">
    <name type="scientific">Nesidiocoris tenuis</name>
    <dbReference type="NCBI Taxonomy" id="355587"/>
    <lineage>
        <taxon>Eukaryota</taxon>
        <taxon>Metazoa</taxon>
        <taxon>Ecdysozoa</taxon>
        <taxon>Arthropoda</taxon>
        <taxon>Hexapoda</taxon>
        <taxon>Insecta</taxon>
        <taxon>Pterygota</taxon>
        <taxon>Neoptera</taxon>
        <taxon>Paraneoptera</taxon>
        <taxon>Hemiptera</taxon>
        <taxon>Heteroptera</taxon>
        <taxon>Panheteroptera</taxon>
        <taxon>Cimicomorpha</taxon>
        <taxon>Miridae</taxon>
        <taxon>Dicyphina</taxon>
        <taxon>Nesidiocoris</taxon>
    </lineage>
</organism>
<evidence type="ECO:0000256" key="3">
    <source>
        <dbReference type="ARBA" id="ARBA00047202"/>
    </source>
</evidence>
<protein>
    <recommendedName>
        <fullName evidence="2">SKA complex subunit 1</fullName>
    </recommendedName>
    <alternativeName>
        <fullName evidence="3">Spindle and kinetochore-associated protein 1</fullName>
    </alternativeName>
</protein>
<reference evidence="4 5" key="1">
    <citation type="submission" date="2023-09" db="EMBL/GenBank/DDBJ databases">
        <title>Nesidiocoris tenuis whole genome shotgun sequence.</title>
        <authorList>
            <person name="Shibata T."/>
            <person name="Shimoda M."/>
            <person name="Kobayashi T."/>
            <person name="Uehara T."/>
        </authorList>
    </citation>
    <scope>NUCLEOTIDE SEQUENCE [LARGE SCALE GENOMIC DNA]</scope>
    <source>
        <strain evidence="4 5">Japan</strain>
    </source>
</reference>
<gene>
    <name evidence="4" type="ORF">NTJ_02262</name>
</gene>
<dbReference type="EMBL" id="AP028909">
    <property type="protein sequence ID" value="BES89455.1"/>
    <property type="molecule type" value="Genomic_DNA"/>
</dbReference>
<dbReference type="PANTHER" id="PTHR28573">
    <property type="entry name" value="SPINDLE AND KINETOCHORE-ASSOCIATED PROTEIN 1"/>
    <property type="match status" value="1"/>
</dbReference>
<dbReference type="Proteomes" id="UP001307889">
    <property type="component" value="Chromosome 1"/>
</dbReference>
<name>A0ABN7AAW9_9HEMI</name>
<sequence length="298" mass="33935">MEVQEVHLVELLKRLDDYHDVLNVLDGVRGNPSVEQKYAVLKALVENIRISLETLCSTIAKSNKLCITMQAQSLQFDLLHARMREQMNNCNIRVSTPLPNGGVSGWVSPGSVSAVEQFVTPSSAHERQHRLALPNFGTRGLSPVDQSVSHLPSACVSSASIVENGTTPKPRRDMEIAISYISRADFDAIPQYMRGRVRFDEIAAFIDLFNVVLNKKYALMRKPKKTVKAKNEMDLLSEWKQQTHPELSSQYFINENDFVSLNKHKLSLKDRNIITMLRHVHRLKEIRIKKVCYYLACF</sequence>
<dbReference type="PANTHER" id="PTHR28573:SF1">
    <property type="entry name" value="SPINDLE AND KINETOCHORE-ASSOCIATED PROTEIN 1"/>
    <property type="match status" value="1"/>
</dbReference>
<dbReference type="InterPro" id="IPR009829">
    <property type="entry name" value="SKA1"/>
</dbReference>
<proteinExistence type="inferred from homology"/>
<evidence type="ECO:0000256" key="1">
    <source>
        <dbReference type="ARBA" id="ARBA00006836"/>
    </source>
</evidence>
<evidence type="ECO:0000256" key="2">
    <source>
        <dbReference type="ARBA" id="ARBA00047182"/>
    </source>
</evidence>
<comment type="similarity">
    <text evidence="1">Belongs to the SKA1 family.</text>
</comment>
<accession>A0ABN7AAW9</accession>
<evidence type="ECO:0000313" key="5">
    <source>
        <dbReference type="Proteomes" id="UP001307889"/>
    </source>
</evidence>
<dbReference type="InterPro" id="IPR042031">
    <property type="entry name" value="SKA1_MBD_sf"/>
</dbReference>
<dbReference type="Pfam" id="PF07160">
    <property type="entry name" value="SKA1"/>
    <property type="match status" value="1"/>
</dbReference>
<evidence type="ECO:0000313" key="4">
    <source>
        <dbReference type="EMBL" id="BES89455.1"/>
    </source>
</evidence>
<keyword evidence="5" id="KW-1185">Reference proteome</keyword>